<dbReference type="EMBL" id="HBUF01353632">
    <property type="protein sequence ID" value="CAG6715813.1"/>
    <property type="molecule type" value="Transcribed_RNA"/>
</dbReference>
<proteinExistence type="predicted"/>
<reference evidence="1" key="1">
    <citation type="submission" date="2021-05" db="EMBL/GenBank/DDBJ databases">
        <authorList>
            <person name="Alioto T."/>
            <person name="Alioto T."/>
            <person name="Gomez Garrido J."/>
        </authorList>
    </citation>
    <scope>NUCLEOTIDE SEQUENCE</scope>
</reference>
<name>A0A8D8Y031_9HEMI</name>
<dbReference type="AlphaFoldDB" id="A0A8D8Y031"/>
<organism evidence="1">
    <name type="scientific">Cacopsylla melanoneura</name>
    <dbReference type="NCBI Taxonomy" id="428564"/>
    <lineage>
        <taxon>Eukaryota</taxon>
        <taxon>Metazoa</taxon>
        <taxon>Ecdysozoa</taxon>
        <taxon>Arthropoda</taxon>
        <taxon>Hexapoda</taxon>
        <taxon>Insecta</taxon>
        <taxon>Pterygota</taxon>
        <taxon>Neoptera</taxon>
        <taxon>Paraneoptera</taxon>
        <taxon>Hemiptera</taxon>
        <taxon>Sternorrhyncha</taxon>
        <taxon>Psylloidea</taxon>
        <taxon>Psyllidae</taxon>
        <taxon>Psyllinae</taxon>
        <taxon>Cacopsylla</taxon>
    </lineage>
</organism>
<accession>A0A8D8Y031</accession>
<evidence type="ECO:0000313" key="1">
    <source>
        <dbReference type="EMBL" id="CAG6715813.1"/>
    </source>
</evidence>
<protein>
    <submittedName>
        <fullName evidence="1">Uncharacterized protein</fullName>
    </submittedName>
</protein>
<sequence>MTEDLHHLVLTTEVLSITGVVHLRTDIWIEVRPHVTTDPLMITGTIVVHQTTDDILKPEVEADTKTDILTEKMTNGVMIDTTMIKIASSTSYSRMDPDQKTKKEVKRRIAVETAIEAKKRDRKQNEIQ</sequence>
<dbReference type="EMBL" id="HBUF01353630">
    <property type="protein sequence ID" value="CAG6715807.1"/>
    <property type="molecule type" value="Transcribed_RNA"/>
</dbReference>